<dbReference type="OrthoDB" id="1879366at2759"/>
<dbReference type="InterPro" id="IPR013154">
    <property type="entry name" value="ADH-like_N"/>
</dbReference>
<dbReference type="Pfam" id="PF00107">
    <property type="entry name" value="ADH_zinc_N"/>
    <property type="match status" value="1"/>
</dbReference>
<dbReference type="SUPFAM" id="SSF50129">
    <property type="entry name" value="GroES-like"/>
    <property type="match status" value="1"/>
</dbReference>
<dbReference type="Gene3D" id="3.40.50.720">
    <property type="entry name" value="NAD(P)-binding Rossmann-like Domain"/>
    <property type="match status" value="1"/>
</dbReference>
<accession>A0A6A5XQI8</accession>
<dbReference type="AlphaFoldDB" id="A0A6A5XQI8"/>
<proteinExistence type="inferred from homology"/>
<evidence type="ECO:0000256" key="3">
    <source>
        <dbReference type="ARBA" id="ARBA00022723"/>
    </source>
</evidence>
<comment type="cofactor">
    <cofactor evidence="1">
        <name>Zn(2+)</name>
        <dbReference type="ChEBI" id="CHEBI:29105"/>
    </cofactor>
</comment>
<dbReference type="InterPro" id="IPR036291">
    <property type="entry name" value="NAD(P)-bd_dom_sf"/>
</dbReference>
<dbReference type="Gene3D" id="3.90.180.10">
    <property type="entry name" value="Medium-chain alcohol dehydrogenases, catalytic domain"/>
    <property type="match status" value="1"/>
</dbReference>
<evidence type="ECO:0000259" key="7">
    <source>
        <dbReference type="Pfam" id="PF08240"/>
    </source>
</evidence>
<feature type="domain" description="Alcohol dehydrogenase-like N-terminal" evidence="7">
    <location>
        <begin position="57"/>
        <end position="165"/>
    </location>
</feature>
<evidence type="ECO:0000256" key="1">
    <source>
        <dbReference type="ARBA" id="ARBA00001947"/>
    </source>
</evidence>
<dbReference type="PANTHER" id="PTHR42940">
    <property type="entry name" value="ALCOHOL DEHYDROGENASE 1-RELATED"/>
    <property type="match status" value="1"/>
</dbReference>
<evidence type="ECO:0000313" key="9">
    <source>
        <dbReference type="Proteomes" id="UP000799778"/>
    </source>
</evidence>
<reference evidence="8" key="1">
    <citation type="journal article" date="2020" name="Stud. Mycol.">
        <title>101 Dothideomycetes genomes: a test case for predicting lifestyles and emergence of pathogens.</title>
        <authorList>
            <person name="Haridas S."/>
            <person name="Albert R."/>
            <person name="Binder M."/>
            <person name="Bloem J."/>
            <person name="Labutti K."/>
            <person name="Salamov A."/>
            <person name="Andreopoulos B."/>
            <person name="Baker S."/>
            <person name="Barry K."/>
            <person name="Bills G."/>
            <person name="Bluhm B."/>
            <person name="Cannon C."/>
            <person name="Castanera R."/>
            <person name="Culley D."/>
            <person name="Daum C."/>
            <person name="Ezra D."/>
            <person name="Gonzalez J."/>
            <person name="Henrissat B."/>
            <person name="Kuo A."/>
            <person name="Liang C."/>
            <person name="Lipzen A."/>
            <person name="Lutzoni F."/>
            <person name="Magnuson J."/>
            <person name="Mondo S."/>
            <person name="Nolan M."/>
            <person name="Ohm R."/>
            <person name="Pangilinan J."/>
            <person name="Park H.-J."/>
            <person name="Ramirez L."/>
            <person name="Alfaro M."/>
            <person name="Sun H."/>
            <person name="Tritt A."/>
            <person name="Yoshinaga Y."/>
            <person name="Zwiers L.-H."/>
            <person name="Turgeon B."/>
            <person name="Goodwin S."/>
            <person name="Spatafora J."/>
            <person name="Crous P."/>
            <person name="Grigoriev I."/>
        </authorList>
    </citation>
    <scope>NUCLEOTIDE SEQUENCE</scope>
    <source>
        <strain evidence="8">CBS 175.79</strain>
    </source>
</reference>
<gene>
    <name evidence="8" type="ORF">BU24DRAFT_482068</name>
</gene>
<dbReference type="Proteomes" id="UP000799778">
    <property type="component" value="Unassembled WGS sequence"/>
</dbReference>
<dbReference type="GO" id="GO:0046872">
    <property type="term" value="F:metal ion binding"/>
    <property type="evidence" value="ECO:0007669"/>
    <property type="project" value="UniProtKB-KW"/>
</dbReference>
<evidence type="ECO:0000256" key="4">
    <source>
        <dbReference type="ARBA" id="ARBA00022833"/>
    </source>
</evidence>
<dbReference type="InterPro" id="IPR013149">
    <property type="entry name" value="ADH-like_C"/>
</dbReference>
<dbReference type="InterPro" id="IPR011032">
    <property type="entry name" value="GroES-like_sf"/>
</dbReference>
<feature type="domain" description="Alcohol dehydrogenase-like C-terminal" evidence="6">
    <location>
        <begin position="211"/>
        <end position="348"/>
    </location>
</feature>
<organism evidence="8 9">
    <name type="scientific">Aaosphaeria arxii CBS 175.79</name>
    <dbReference type="NCBI Taxonomy" id="1450172"/>
    <lineage>
        <taxon>Eukaryota</taxon>
        <taxon>Fungi</taxon>
        <taxon>Dikarya</taxon>
        <taxon>Ascomycota</taxon>
        <taxon>Pezizomycotina</taxon>
        <taxon>Dothideomycetes</taxon>
        <taxon>Pleosporomycetidae</taxon>
        <taxon>Pleosporales</taxon>
        <taxon>Pleosporales incertae sedis</taxon>
        <taxon>Aaosphaeria</taxon>
    </lineage>
</organism>
<dbReference type="EMBL" id="ML978070">
    <property type="protein sequence ID" value="KAF2014564.1"/>
    <property type="molecule type" value="Genomic_DNA"/>
</dbReference>
<dbReference type="PANTHER" id="PTHR42940:SF6">
    <property type="entry name" value="DEHYDROGENASE, PUTATIVE (AFU_ORTHOLOGUE AFUA_2G04590)-RELATED"/>
    <property type="match status" value="1"/>
</dbReference>
<keyword evidence="4" id="KW-0862">Zinc</keyword>
<protein>
    <submittedName>
        <fullName evidence="8">GroES-like protein</fullName>
    </submittedName>
</protein>
<keyword evidence="3" id="KW-0479">Metal-binding</keyword>
<dbReference type="RefSeq" id="XP_033382903.1">
    <property type="nucleotide sequence ID" value="XM_033533221.1"/>
</dbReference>
<dbReference type="GO" id="GO:0005737">
    <property type="term" value="C:cytoplasm"/>
    <property type="evidence" value="ECO:0007669"/>
    <property type="project" value="TreeGrafter"/>
</dbReference>
<name>A0A6A5XQI8_9PLEO</name>
<dbReference type="GeneID" id="54290618"/>
<dbReference type="Pfam" id="PF08240">
    <property type="entry name" value="ADH_N"/>
    <property type="match status" value="1"/>
</dbReference>
<dbReference type="GO" id="GO:0004022">
    <property type="term" value="F:alcohol dehydrogenase (NAD+) activity"/>
    <property type="evidence" value="ECO:0007669"/>
    <property type="project" value="TreeGrafter"/>
</dbReference>
<evidence type="ECO:0000259" key="6">
    <source>
        <dbReference type="Pfam" id="PF00107"/>
    </source>
</evidence>
<evidence type="ECO:0000256" key="5">
    <source>
        <dbReference type="ARBA" id="ARBA00023002"/>
    </source>
</evidence>
<evidence type="ECO:0000313" key="8">
    <source>
        <dbReference type="EMBL" id="KAF2014564.1"/>
    </source>
</evidence>
<sequence>MSNSPASSASSATAYGDEFYQLPQICPPPTQKAVVTFQVTSTLNLAVATIPVRQPLPTEIIVRVCYSGICRSDATFSKGPLPGYPSVDHIAGHEGIGQIVKACDSGLLGRFVGLRYLGSTCRHCEYCLACIPTSCPHQKNAPKQLSGCFQEYLTVETKSVLLIPDEIISRVKQPEILCGALCSGAAALMALRAANLAINKVVVVIGVAGSIGNYTASMAKRIFGAQVIGVDVAWKVEELRRRGFNDYADILLAGPSDEGDTNASNLLKNEILRACGKLRHQHAMTRAADAVIVTASSAAAFQRVESYVCDGGWIVCSGVPYGMQLSISIHDLVERNIHVTGSLMGGPSISLEVMRYICNGQILPMTSFVSLEEIPEQLELIVEGKTFGKVIAKIQEPIDAPFMKQR</sequence>
<evidence type="ECO:0000256" key="2">
    <source>
        <dbReference type="ARBA" id="ARBA00008072"/>
    </source>
</evidence>
<keyword evidence="5" id="KW-0560">Oxidoreductase</keyword>
<keyword evidence="9" id="KW-1185">Reference proteome</keyword>
<comment type="similarity">
    <text evidence="2">Belongs to the zinc-containing alcohol dehydrogenase family.</text>
</comment>
<dbReference type="SUPFAM" id="SSF51735">
    <property type="entry name" value="NAD(P)-binding Rossmann-fold domains"/>
    <property type="match status" value="1"/>
</dbReference>